<dbReference type="InterPro" id="IPR013780">
    <property type="entry name" value="Glyco_hydro_b"/>
</dbReference>
<gene>
    <name evidence="3" type="ORF">VCS650_LOCUS27363</name>
</gene>
<dbReference type="OrthoDB" id="1740265at2759"/>
<dbReference type="SUPFAM" id="SSF51445">
    <property type="entry name" value="(Trans)glycosidases"/>
    <property type="match status" value="1"/>
</dbReference>
<accession>A0A814YUC5</accession>
<name>A0A814YUC5_9BILA</name>
<evidence type="ECO:0000259" key="2">
    <source>
        <dbReference type="SMART" id="SM00642"/>
    </source>
</evidence>
<dbReference type="InterPro" id="IPR032091">
    <property type="entry name" value="Malt_amylase-like_C"/>
</dbReference>
<dbReference type="GO" id="GO:0005975">
    <property type="term" value="P:carbohydrate metabolic process"/>
    <property type="evidence" value="ECO:0007669"/>
    <property type="project" value="InterPro"/>
</dbReference>
<proteinExistence type="inferred from homology"/>
<dbReference type="Pfam" id="PF16657">
    <property type="entry name" value="Malt_amylase_C"/>
    <property type="match status" value="1"/>
</dbReference>
<dbReference type="SUPFAM" id="SSF81296">
    <property type="entry name" value="E set domains"/>
    <property type="match status" value="1"/>
</dbReference>
<dbReference type="InterPro" id="IPR004193">
    <property type="entry name" value="Glyco_hydro_13_N"/>
</dbReference>
<dbReference type="Proteomes" id="UP000663891">
    <property type="component" value="Unassembled WGS sequence"/>
</dbReference>
<evidence type="ECO:0000313" key="3">
    <source>
        <dbReference type="EMBL" id="CAF1233129.1"/>
    </source>
</evidence>
<dbReference type="InterPro" id="IPR013783">
    <property type="entry name" value="Ig-like_fold"/>
</dbReference>
<dbReference type="InterPro" id="IPR014756">
    <property type="entry name" value="Ig_E-set"/>
</dbReference>
<dbReference type="InterPro" id="IPR006047">
    <property type="entry name" value="GH13_cat_dom"/>
</dbReference>
<feature type="domain" description="Glycosyl hydrolase family 13 catalytic" evidence="2">
    <location>
        <begin position="153"/>
        <end position="489"/>
    </location>
</feature>
<dbReference type="SMART" id="SM00642">
    <property type="entry name" value="Aamy"/>
    <property type="match status" value="1"/>
</dbReference>
<dbReference type="Pfam" id="PF00128">
    <property type="entry name" value="Alpha-amylase"/>
    <property type="match status" value="1"/>
</dbReference>
<reference evidence="3" key="1">
    <citation type="submission" date="2021-02" db="EMBL/GenBank/DDBJ databases">
        <authorList>
            <person name="Nowell W R."/>
        </authorList>
    </citation>
    <scope>NUCLEOTIDE SEQUENCE</scope>
</reference>
<dbReference type="InterPro" id="IPR017853">
    <property type="entry name" value="GH"/>
</dbReference>
<dbReference type="GO" id="GO:0004553">
    <property type="term" value="F:hydrolase activity, hydrolyzing O-glycosyl compounds"/>
    <property type="evidence" value="ECO:0007669"/>
    <property type="project" value="InterPro"/>
</dbReference>
<dbReference type="SUPFAM" id="SSF51011">
    <property type="entry name" value="Glycosyl hydrolase domain"/>
    <property type="match status" value="1"/>
</dbReference>
<dbReference type="Gene3D" id="2.60.40.1180">
    <property type="entry name" value="Golgi alpha-mannosidase II"/>
    <property type="match status" value="1"/>
</dbReference>
<comment type="caution">
    <text evidence="3">The sequence shown here is derived from an EMBL/GenBank/DDBJ whole genome shotgun (WGS) entry which is preliminary data.</text>
</comment>
<dbReference type="PANTHER" id="PTHR43002">
    <property type="entry name" value="GLYCOGEN DEBRANCHING ENZYME"/>
    <property type="match status" value="1"/>
</dbReference>
<evidence type="ECO:0000313" key="4">
    <source>
        <dbReference type="Proteomes" id="UP000663891"/>
    </source>
</evidence>
<dbReference type="EMBL" id="CAJNON010000383">
    <property type="protein sequence ID" value="CAF1233129.1"/>
    <property type="molecule type" value="Genomic_DNA"/>
</dbReference>
<protein>
    <recommendedName>
        <fullName evidence="2">Glycosyl hydrolase family 13 catalytic domain-containing protein</fullName>
    </recommendedName>
</protein>
<evidence type="ECO:0000256" key="1">
    <source>
        <dbReference type="ARBA" id="ARBA00008061"/>
    </source>
</evidence>
<dbReference type="AlphaFoldDB" id="A0A814YUC5"/>
<dbReference type="Pfam" id="PF02922">
    <property type="entry name" value="CBM_48"/>
    <property type="match status" value="1"/>
</dbReference>
<organism evidence="3 4">
    <name type="scientific">Adineta steineri</name>
    <dbReference type="NCBI Taxonomy" id="433720"/>
    <lineage>
        <taxon>Eukaryota</taxon>
        <taxon>Metazoa</taxon>
        <taxon>Spiralia</taxon>
        <taxon>Gnathifera</taxon>
        <taxon>Rotifera</taxon>
        <taxon>Eurotatoria</taxon>
        <taxon>Bdelloidea</taxon>
        <taxon>Adinetida</taxon>
        <taxon>Adinetidae</taxon>
        <taxon>Adineta</taxon>
    </lineage>
</organism>
<comment type="similarity">
    <text evidence="1">Belongs to the glycosyl hydrolase 13 family.</text>
</comment>
<dbReference type="Gene3D" id="3.20.20.80">
    <property type="entry name" value="Glycosidases"/>
    <property type="match status" value="1"/>
</dbReference>
<sequence length="691" mass="81131">MIQLIAKTKFSYKLLLPLLSNHTTTRYSSQLSKSNEQTRIFSLFAPTVSEVNFVSSFSHWKSIQMEKDLNTGIFHIPTTLKIPDGEHEYKYFVRKNSKQKYWTSVIDPYVEKYDAKHQHGLITIRNGKKYSDTYEWKYDHIKLPENDQLIIYEIYVADFTENGQFSGILSKLDYLSDLGINAIELMPVQDYMGNEHNWGYSPTHHFALKATYGTKHDLKKLVDECHRRGIRVFLDGVFNHSSLVCPLVLIDKYYWYYSEKHHPDDPYYWGPEFNYDYYDEKLKLKPAVKYAQDIVRYWIEEFHLDGIRFDAAKQMDNYNILYELDHVGRSSRRNQPFFTQAEHVPEKVDITKANKGPVDACWSSTFHGIVSDVLINQKKFELDSLKYIISAKNLVNYLACHDNERLIYLIGHLGKTFDNDAFQRVRLGTILLMTSVSIPLIWQGDEFGQASQLGTNDPHRKIISMEWSLLKNEQNKNLYNIFKRLIQFRHTILNKEKYNKVNFIYTDINQRILAYTRSNDTDNEDILIITNFSNQIKTDIEIKHILHNGQWIDWLTNDIFTVNNSMLKLDLKPFDVISYSHNTNRLYNLLRRSMNKNDDSLISNVQTSKFIRSLIPVSIHQQSSSVEDNEQFDEVKRDAWDSGEEQYFKWASLNRRPMESLVGRKRSAELIISGPRPSRIVNGIWRTGLVG</sequence>
<dbReference type="Gene3D" id="2.60.40.10">
    <property type="entry name" value="Immunoglobulins"/>
    <property type="match status" value="1"/>
</dbReference>